<proteinExistence type="predicted"/>
<dbReference type="InterPro" id="IPR003594">
    <property type="entry name" value="HATPase_dom"/>
</dbReference>
<dbReference type="SUPFAM" id="SSF55874">
    <property type="entry name" value="ATPase domain of HSP90 chaperone/DNA topoisomerase II/histidine kinase"/>
    <property type="match status" value="1"/>
</dbReference>
<dbReference type="PANTHER" id="PTHR44936:SF9">
    <property type="entry name" value="SENSOR PROTEIN CREC"/>
    <property type="match status" value="1"/>
</dbReference>
<reference evidence="12" key="1">
    <citation type="submission" date="2022-07" db="EMBL/GenBank/DDBJ databases">
        <title>Genome sequencing of Photobacterium atrarenae GJH2-4.</title>
        <authorList>
            <person name="Park S.-J."/>
        </authorList>
    </citation>
    <scope>NUCLEOTIDE SEQUENCE</scope>
    <source>
        <strain evidence="12">GJH2-4</strain>
    </source>
</reference>
<evidence type="ECO:0000256" key="1">
    <source>
        <dbReference type="ARBA" id="ARBA00000085"/>
    </source>
</evidence>
<evidence type="ECO:0000256" key="5">
    <source>
        <dbReference type="ARBA" id="ARBA00022553"/>
    </source>
</evidence>
<feature type="transmembrane region" description="Helical" evidence="9">
    <location>
        <begin position="253"/>
        <end position="274"/>
    </location>
</feature>
<evidence type="ECO:0000256" key="9">
    <source>
        <dbReference type="SAM" id="Phobius"/>
    </source>
</evidence>
<dbReference type="InterPro" id="IPR036097">
    <property type="entry name" value="HisK_dim/P_sf"/>
</dbReference>
<evidence type="ECO:0000313" key="13">
    <source>
        <dbReference type="Proteomes" id="UP001057998"/>
    </source>
</evidence>
<gene>
    <name evidence="12" type="ORF">NNL38_18500</name>
</gene>
<evidence type="ECO:0000256" key="10">
    <source>
        <dbReference type="SAM" id="SignalP"/>
    </source>
</evidence>
<keyword evidence="10" id="KW-0732">Signal</keyword>
<dbReference type="InterPro" id="IPR005467">
    <property type="entry name" value="His_kinase_dom"/>
</dbReference>
<dbReference type="EC" id="2.7.13.3" evidence="3"/>
<keyword evidence="8" id="KW-0902">Two-component regulatory system</keyword>
<evidence type="ECO:0000259" key="11">
    <source>
        <dbReference type="PROSITE" id="PS50109"/>
    </source>
</evidence>
<feature type="domain" description="Histidine kinase" evidence="11">
    <location>
        <begin position="289"/>
        <end position="494"/>
    </location>
</feature>
<keyword evidence="9" id="KW-1133">Transmembrane helix</keyword>
<dbReference type="Pfam" id="PF11884">
    <property type="entry name" value="DUF3404"/>
    <property type="match status" value="1"/>
</dbReference>
<dbReference type="CDD" id="cd00082">
    <property type="entry name" value="HisKA"/>
    <property type="match status" value="1"/>
</dbReference>
<evidence type="ECO:0000256" key="7">
    <source>
        <dbReference type="ARBA" id="ARBA00022777"/>
    </source>
</evidence>
<evidence type="ECO:0000256" key="8">
    <source>
        <dbReference type="ARBA" id="ARBA00023012"/>
    </source>
</evidence>
<feature type="signal peptide" evidence="10">
    <location>
        <begin position="1"/>
        <end position="32"/>
    </location>
</feature>
<keyword evidence="6" id="KW-0808">Transferase</keyword>
<dbReference type="SMART" id="SM00388">
    <property type="entry name" value="HisKA"/>
    <property type="match status" value="1"/>
</dbReference>
<dbReference type="PANTHER" id="PTHR44936">
    <property type="entry name" value="SENSOR PROTEIN CREC"/>
    <property type="match status" value="1"/>
</dbReference>
<evidence type="ECO:0000256" key="4">
    <source>
        <dbReference type="ARBA" id="ARBA00022475"/>
    </source>
</evidence>
<keyword evidence="5" id="KW-0597">Phosphoprotein</keyword>
<dbReference type="EMBL" id="CP101509">
    <property type="protein sequence ID" value="UTV30556.1"/>
    <property type="molecule type" value="Genomic_DNA"/>
</dbReference>
<sequence length="494" mass="56440">MGLNLLFRPRIFARQRGCCLTALLLLPTSAVAANLQERWQQFYRQAWQDAEITVTQAALSTYPKTLLYSDVRYPDFERFSWTEIQLLWQVRNQCQPSAANLSPALAAAETFELALCRHQPLSESWFRNHALRHPAGNSYADRYVNHFKTRFANTPIPRDLATRLTLNHPRHPLYPTLEGLSETGRDALLNGNRAYLDQAVLWLSGESGWKSLPAAHWQPLAQQFGLAISDEAQDCSFRYSNLCLNEPETKSPAAQIALVVTVILLLLTLGYGGYQRLRQRKERRFILQLLTHELRTPITSLGLTVEMFRTEFDALPPAAQQALWRLMSDHQRLTQLTEASKDYLGARPSQSLPRQPADLLDWLAHIADKHPVTVQCQPEQDPTQELELALPYYWLTLCVDNLIRNARQHGQGEITLEVSVSAQPHILRIIVGDQGCFPSGLRRFYRRVLQTIRPTHRPDNMGIGLDIVARLMKQMGGRLILRRHPTRCILELPL</sequence>
<comment type="subcellular location">
    <subcellularLocation>
        <location evidence="2">Cell membrane</location>
        <topology evidence="2">Multi-pass membrane protein</topology>
    </subcellularLocation>
</comment>
<comment type="catalytic activity">
    <reaction evidence="1">
        <text>ATP + protein L-histidine = ADP + protein N-phospho-L-histidine.</text>
        <dbReference type="EC" id="2.7.13.3"/>
    </reaction>
</comment>
<dbReference type="Gene3D" id="1.10.287.130">
    <property type="match status" value="1"/>
</dbReference>
<keyword evidence="4" id="KW-1003">Cell membrane</keyword>
<evidence type="ECO:0000256" key="2">
    <source>
        <dbReference type="ARBA" id="ARBA00004651"/>
    </source>
</evidence>
<dbReference type="InterPro" id="IPR003661">
    <property type="entry name" value="HisK_dim/P_dom"/>
</dbReference>
<keyword evidence="7 12" id="KW-0418">Kinase</keyword>
<accession>A0ABY5GN32</accession>
<feature type="chain" id="PRO_5045306924" description="histidine kinase" evidence="10">
    <location>
        <begin position="33"/>
        <end position="494"/>
    </location>
</feature>
<name>A0ABY5GN32_9GAMM</name>
<dbReference type="InterPro" id="IPR036890">
    <property type="entry name" value="HATPase_C_sf"/>
</dbReference>
<dbReference type="Proteomes" id="UP001057998">
    <property type="component" value="Chromosome 2"/>
</dbReference>
<keyword evidence="9" id="KW-0472">Membrane</keyword>
<keyword evidence="9" id="KW-0812">Transmembrane</keyword>
<dbReference type="InterPro" id="IPR021821">
    <property type="entry name" value="VxrA_SD"/>
</dbReference>
<evidence type="ECO:0000256" key="6">
    <source>
        <dbReference type="ARBA" id="ARBA00022679"/>
    </source>
</evidence>
<protein>
    <recommendedName>
        <fullName evidence="3">histidine kinase</fullName>
        <ecNumber evidence="3">2.7.13.3</ecNumber>
    </recommendedName>
</protein>
<dbReference type="RefSeq" id="WP_255391916.1">
    <property type="nucleotide sequence ID" value="NZ_CP101509.1"/>
</dbReference>
<dbReference type="GO" id="GO:0016301">
    <property type="term" value="F:kinase activity"/>
    <property type="evidence" value="ECO:0007669"/>
    <property type="project" value="UniProtKB-KW"/>
</dbReference>
<organism evidence="12 13">
    <name type="scientific">Photobacterium atrarenae</name>
    <dbReference type="NCBI Taxonomy" id="865757"/>
    <lineage>
        <taxon>Bacteria</taxon>
        <taxon>Pseudomonadati</taxon>
        <taxon>Pseudomonadota</taxon>
        <taxon>Gammaproteobacteria</taxon>
        <taxon>Vibrionales</taxon>
        <taxon>Vibrionaceae</taxon>
        <taxon>Photobacterium</taxon>
    </lineage>
</organism>
<keyword evidence="13" id="KW-1185">Reference proteome</keyword>
<evidence type="ECO:0000313" key="12">
    <source>
        <dbReference type="EMBL" id="UTV30556.1"/>
    </source>
</evidence>
<evidence type="ECO:0000256" key="3">
    <source>
        <dbReference type="ARBA" id="ARBA00012438"/>
    </source>
</evidence>
<dbReference type="Pfam" id="PF02518">
    <property type="entry name" value="HATPase_c"/>
    <property type="match status" value="1"/>
</dbReference>
<dbReference type="PROSITE" id="PS50109">
    <property type="entry name" value="HIS_KIN"/>
    <property type="match status" value="1"/>
</dbReference>
<dbReference type="InterPro" id="IPR050980">
    <property type="entry name" value="2C_sensor_his_kinase"/>
</dbReference>
<dbReference type="Gene3D" id="3.30.565.10">
    <property type="entry name" value="Histidine kinase-like ATPase, C-terminal domain"/>
    <property type="match status" value="1"/>
</dbReference>
<dbReference type="SUPFAM" id="SSF47384">
    <property type="entry name" value="Homodimeric domain of signal transducing histidine kinase"/>
    <property type="match status" value="1"/>
</dbReference>